<sequence>MRKKVFAKTDLVEWMDPAMQKARECAECEECLERCPYDLVIPELLKKNISFWDECKRRAGEARTKHASLKA</sequence>
<dbReference type="Pfam" id="PF13534">
    <property type="entry name" value="Fer4_17"/>
    <property type="match status" value="1"/>
</dbReference>
<accession>A0A0F9CE19</accession>
<evidence type="ECO:0000259" key="1">
    <source>
        <dbReference type="PROSITE" id="PS51379"/>
    </source>
</evidence>
<name>A0A0F9CE19_9ZZZZ</name>
<dbReference type="InterPro" id="IPR017900">
    <property type="entry name" value="4Fe4S_Fe_S_CS"/>
</dbReference>
<comment type="caution">
    <text evidence="2">The sequence shown here is derived from an EMBL/GenBank/DDBJ whole genome shotgun (WGS) entry which is preliminary data.</text>
</comment>
<organism evidence="2">
    <name type="scientific">marine sediment metagenome</name>
    <dbReference type="NCBI Taxonomy" id="412755"/>
    <lineage>
        <taxon>unclassified sequences</taxon>
        <taxon>metagenomes</taxon>
        <taxon>ecological metagenomes</taxon>
    </lineage>
</organism>
<dbReference type="EMBL" id="LAZR01033591">
    <property type="protein sequence ID" value="KKL47648.1"/>
    <property type="molecule type" value="Genomic_DNA"/>
</dbReference>
<reference evidence="2" key="1">
    <citation type="journal article" date="2015" name="Nature">
        <title>Complex archaea that bridge the gap between prokaryotes and eukaryotes.</title>
        <authorList>
            <person name="Spang A."/>
            <person name="Saw J.H."/>
            <person name="Jorgensen S.L."/>
            <person name="Zaremba-Niedzwiedzka K."/>
            <person name="Martijn J."/>
            <person name="Lind A.E."/>
            <person name="van Eijk R."/>
            <person name="Schleper C."/>
            <person name="Guy L."/>
            <person name="Ettema T.J."/>
        </authorList>
    </citation>
    <scope>NUCLEOTIDE SEQUENCE</scope>
</reference>
<evidence type="ECO:0000313" key="2">
    <source>
        <dbReference type="EMBL" id="KKL47648.1"/>
    </source>
</evidence>
<protein>
    <recommendedName>
        <fullName evidence="1">4Fe-4S ferredoxin-type domain-containing protein</fullName>
    </recommendedName>
</protein>
<dbReference type="PROSITE" id="PS51379">
    <property type="entry name" value="4FE4S_FER_2"/>
    <property type="match status" value="1"/>
</dbReference>
<dbReference type="PROSITE" id="PS00198">
    <property type="entry name" value="4FE4S_FER_1"/>
    <property type="match status" value="1"/>
</dbReference>
<dbReference type="SUPFAM" id="SSF46548">
    <property type="entry name" value="alpha-helical ferredoxin"/>
    <property type="match status" value="1"/>
</dbReference>
<dbReference type="InterPro" id="IPR017896">
    <property type="entry name" value="4Fe4S_Fe-S-bd"/>
</dbReference>
<feature type="domain" description="4Fe-4S ferredoxin-type" evidence="1">
    <location>
        <begin position="15"/>
        <end position="45"/>
    </location>
</feature>
<gene>
    <name evidence="2" type="ORF">LCGC14_2333440</name>
</gene>
<dbReference type="AlphaFoldDB" id="A0A0F9CE19"/>
<proteinExistence type="predicted"/>